<dbReference type="InterPro" id="IPR012640">
    <property type="entry name" value="Membr_lipoprot_lipid_attach_CS"/>
</dbReference>
<dbReference type="Pfam" id="PF00578">
    <property type="entry name" value="AhpC-TSA"/>
    <property type="match status" value="1"/>
</dbReference>
<dbReference type="CDD" id="cd02966">
    <property type="entry name" value="TlpA_like_family"/>
    <property type="match status" value="1"/>
</dbReference>
<dbReference type="PROSITE" id="PS51352">
    <property type="entry name" value="THIOREDOXIN_2"/>
    <property type="match status" value="1"/>
</dbReference>
<accession>A0A1D3UP87</accession>
<dbReference type="EMBL" id="FMMM01000067">
    <property type="protein sequence ID" value="SCQ22893.1"/>
    <property type="molecule type" value="Genomic_DNA"/>
</dbReference>
<dbReference type="Proteomes" id="UP000182057">
    <property type="component" value="Unassembled WGS sequence"/>
</dbReference>
<dbReference type="Pfam" id="PF08139">
    <property type="entry name" value="LPAM_1"/>
    <property type="match status" value="1"/>
</dbReference>
<name>A0A1D3UP87_TANFO</name>
<keyword evidence="5" id="KW-1015">Disulfide bond</keyword>
<dbReference type="InterPro" id="IPR050553">
    <property type="entry name" value="Thioredoxin_ResA/DsbE_sf"/>
</dbReference>
<reference evidence="8 9" key="1">
    <citation type="submission" date="2016-09" db="EMBL/GenBank/DDBJ databases">
        <authorList>
            <person name="Capua I."/>
            <person name="De Benedictis P."/>
            <person name="Joannis T."/>
            <person name="Lombin L.H."/>
            <person name="Cattoli G."/>
        </authorList>
    </citation>
    <scope>NUCLEOTIDE SEQUENCE [LARGE SCALE GENOMIC DNA]</scope>
    <source>
        <strain evidence="8 9">UB20</strain>
    </source>
</reference>
<dbReference type="InterPro" id="IPR000866">
    <property type="entry name" value="AhpC/TSA"/>
</dbReference>
<dbReference type="InterPro" id="IPR036249">
    <property type="entry name" value="Thioredoxin-like_sf"/>
</dbReference>
<dbReference type="GO" id="GO:0017004">
    <property type="term" value="P:cytochrome complex assembly"/>
    <property type="evidence" value="ECO:0007669"/>
    <property type="project" value="UniProtKB-KW"/>
</dbReference>
<dbReference type="GO" id="GO:0030313">
    <property type="term" value="C:cell envelope"/>
    <property type="evidence" value="ECO:0007669"/>
    <property type="project" value="UniProtKB-SubCell"/>
</dbReference>
<evidence type="ECO:0000259" key="7">
    <source>
        <dbReference type="PROSITE" id="PS51352"/>
    </source>
</evidence>
<comment type="subcellular location">
    <subcellularLocation>
        <location evidence="1">Cell envelope</location>
    </subcellularLocation>
</comment>
<dbReference type="InterPro" id="IPR013766">
    <property type="entry name" value="Thioredoxin_domain"/>
</dbReference>
<evidence type="ECO:0000256" key="5">
    <source>
        <dbReference type="ARBA" id="ARBA00023157"/>
    </source>
</evidence>
<evidence type="ECO:0000313" key="9">
    <source>
        <dbReference type="Proteomes" id="UP000182057"/>
    </source>
</evidence>
<dbReference type="InterPro" id="IPR025380">
    <property type="entry name" value="DUF4369"/>
</dbReference>
<dbReference type="AlphaFoldDB" id="A0A1D3UP87"/>
<keyword evidence="6" id="KW-0676">Redox-active center</keyword>
<evidence type="ECO:0000256" key="2">
    <source>
        <dbReference type="ARBA" id="ARBA00017922"/>
    </source>
</evidence>
<evidence type="ECO:0000256" key="3">
    <source>
        <dbReference type="ARBA" id="ARBA00022729"/>
    </source>
</evidence>
<dbReference type="Gene3D" id="3.40.30.10">
    <property type="entry name" value="Glutaredoxin"/>
    <property type="match status" value="1"/>
</dbReference>
<dbReference type="PANTHER" id="PTHR42852:SF6">
    <property type="entry name" value="THIOL:DISULFIDE INTERCHANGE PROTEIN DSBE"/>
    <property type="match status" value="1"/>
</dbReference>
<keyword evidence="4" id="KW-0201">Cytochrome c-type biogenesis</keyword>
<protein>
    <recommendedName>
        <fullName evidence="2">Type IV secretion system putative lipoprotein virB7</fullName>
    </recommendedName>
</protein>
<gene>
    <name evidence="8" type="primary">resA_4</name>
    <name evidence="8" type="ORF">TFUB20_01871</name>
</gene>
<dbReference type="PROSITE" id="PS51257">
    <property type="entry name" value="PROKAR_LIPOPROTEIN"/>
    <property type="match status" value="1"/>
</dbReference>
<evidence type="ECO:0000256" key="4">
    <source>
        <dbReference type="ARBA" id="ARBA00022748"/>
    </source>
</evidence>
<dbReference type="Pfam" id="PF14289">
    <property type="entry name" value="DUF4369"/>
    <property type="match status" value="1"/>
</dbReference>
<dbReference type="OrthoDB" id="9794348at2"/>
<proteinExistence type="predicted"/>
<dbReference type="InterPro" id="IPR017937">
    <property type="entry name" value="Thioredoxin_CS"/>
</dbReference>
<organism evidence="8 9">
    <name type="scientific">Tannerella forsythia</name>
    <name type="common">Bacteroides forsythus</name>
    <dbReference type="NCBI Taxonomy" id="28112"/>
    <lineage>
        <taxon>Bacteria</taxon>
        <taxon>Pseudomonadati</taxon>
        <taxon>Bacteroidota</taxon>
        <taxon>Bacteroidia</taxon>
        <taxon>Bacteroidales</taxon>
        <taxon>Tannerellaceae</taxon>
        <taxon>Tannerella</taxon>
    </lineage>
</organism>
<sequence length="371" mass="40981">MKKIFVLAVSIAALTGCNRGGQKAGYVIEGRIAETRTDVEGRYVYLSSFGKEGGVIDSALISKNAFTFEGAATNGQLCKLSFEEEEAARPGESSAFSTFFILQDGKMQAVLDTFSYVTGTPENDAFKTVRESIATARKGYADLVKAIRAGDREAEKKAYQIDMDVLNAVKAYIEANPTKLSAAKLLHEFRYYIDEGEQEAIFAKADSTFMSLPGIGPMVAHLEVLKSVAPGKTFVDFEMPDPKGKMRKLSDYVGQGKKVVLIDFWASWCGPCMHEMPNLTATYKTYRKKGFEIVGISLDKEEEAWLKTIKEKKMDWIHLSDLKGWKSGGAALYGVNSIPCTVLVDRDGTILARNLMGDELNKKLEELFAKK</sequence>
<evidence type="ECO:0000256" key="1">
    <source>
        <dbReference type="ARBA" id="ARBA00004196"/>
    </source>
</evidence>
<dbReference type="PANTHER" id="PTHR42852">
    <property type="entry name" value="THIOL:DISULFIDE INTERCHANGE PROTEIN DSBE"/>
    <property type="match status" value="1"/>
</dbReference>
<dbReference type="SUPFAM" id="SSF52833">
    <property type="entry name" value="Thioredoxin-like"/>
    <property type="match status" value="1"/>
</dbReference>
<feature type="domain" description="Thioredoxin" evidence="7">
    <location>
        <begin position="228"/>
        <end position="371"/>
    </location>
</feature>
<dbReference type="RefSeq" id="WP_074450017.1">
    <property type="nucleotide sequence ID" value="NZ_FMMM01000067.1"/>
</dbReference>
<evidence type="ECO:0000313" key="8">
    <source>
        <dbReference type="EMBL" id="SCQ22893.1"/>
    </source>
</evidence>
<evidence type="ECO:0000256" key="6">
    <source>
        <dbReference type="ARBA" id="ARBA00023284"/>
    </source>
</evidence>
<keyword evidence="3" id="KW-0732">Signal</keyword>
<dbReference type="PROSITE" id="PS00194">
    <property type="entry name" value="THIOREDOXIN_1"/>
    <property type="match status" value="1"/>
</dbReference>